<dbReference type="PANTHER" id="PTHR30346:SF0">
    <property type="entry name" value="HCA OPERON TRANSCRIPTIONAL ACTIVATOR HCAR"/>
    <property type="match status" value="1"/>
</dbReference>
<dbReference type="Pfam" id="PF03466">
    <property type="entry name" value="LysR_substrate"/>
    <property type="match status" value="1"/>
</dbReference>
<dbReference type="STRING" id="1844.UG56_017125"/>
<sequence>MSLRRVEYFVVVAAELNFGRAAERLHVTQPVLSRQIALLERELGVPLFERSSRGTSLTEAGRELLPDAQAMLQSAAALQRRGRQAARGTQRLVVGFMPGLLATPILQGLRAAFPALDVSTVRTGWDDQVETILDGRVDLGLVRLPVPTRGLTVRPLFAEHRLAVLPRTHPLADRSELDMDAVAELELLQSPDAVPEWREARRRRGLPVSVAPSYPHEVEVKLEQVALGLGVAFLPASTARFYSRPDLIATEVTGLGPSEVGVAWAARRRSEPLMRAVELAHALRTSLTTERVLDEAPGSH</sequence>
<evidence type="ECO:0000256" key="3">
    <source>
        <dbReference type="ARBA" id="ARBA00023125"/>
    </source>
</evidence>
<gene>
    <name evidence="6" type="ORF">UG56_017125</name>
</gene>
<dbReference type="GO" id="GO:0032993">
    <property type="term" value="C:protein-DNA complex"/>
    <property type="evidence" value="ECO:0007669"/>
    <property type="project" value="TreeGrafter"/>
</dbReference>
<evidence type="ECO:0000256" key="1">
    <source>
        <dbReference type="ARBA" id="ARBA00009437"/>
    </source>
</evidence>
<organism evidence="6 7">
    <name type="scientific">Nocardioides luteus</name>
    <dbReference type="NCBI Taxonomy" id="1844"/>
    <lineage>
        <taxon>Bacteria</taxon>
        <taxon>Bacillati</taxon>
        <taxon>Actinomycetota</taxon>
        <taxon>Actinomycetes</taxon>
        <taxon>Propionibacteriales</taxon>
        <taxon>Nocardioidaceae</taxon>
        <taxon>Nocardioides</taxon>
    </lineage>
</organism>
<evidence type="ECO:0000313" key="7">
    <source>
        <dbReference type="Proteomes" id="UP000033772"/>
    </source>
</evidence>
<dbReference type="SUPFAM" id="SSF53850">
    <property type="entry name" value="Periplasmic binding protein-like II"/>
    <property type="match status" value="1"/>
</dbReference>
<proteinExistence type="inferred from homology"/>
<comment type="similarity">
    <text evidence="1">Belongs to the LysR transcriptional regulatory family.</text>
</comment>
<dbReference type="PROSITE" id="PS50931">
    <property type="entry name" value="HTH_LYSR"/>
    <property type="match status" value="1"/>
</dbReference>
<dbReference type="GO" id="GO:0003700">
    <property type="term" value="F:DNA-binding transcription factor activity"/>
    <property type="evidence" value="ECO:0007669"/>
    <property type="project" value="InterPro"/>
</dbReference>
<keyword evidence="3" id="KW-0238">DNA-binding</keyword>
<dbReference type="GO" id="GO:0003677">
    <property type="term" value="F:DNA binding"/>
    <property type="evidence" value="ECO:0007669"/>
    <property type="project" value="UniProtKB-KW"/>
</dbReference>
<dbReference type="Gene3D" id="1.10.10.10">
    <property type="entry name" value="Winged helix-like DNA-binding domain superfamily/Winged helix DNA-binding domain"/>
    <property type="match status" value="1"/>
</dbReference>
<evidence type="ECO:0000259" key="5">
    <source>
        <dbReference type="PROSITE" id="PS50931"/>
    </source>
</evidence>
<dbReference type="Proteomes" id="UP000033772">
    <property type="component" value="Unassembled WGS sequence"/>
</dbReference>
<keyword evidence="7" id="KW-1185">Reference proteome</keyword>
<evidence type="ECO:0000256" key="2">
    <source>
        <dbReference type="ARBA" id="ARBA00023015"/>
    </source>
</evidence>
<reference evidence="6" key="1">
    <citation type="submission" date="2016-10" db="EMBL/GenBank/DDBJ databases">
        <title>Draft Genome Sequence of Nocardioides luteus Strain BAFB, an Alkane-Degrading Bacterium Isolated from JP-7 Polluted Soil.</title>
        <authorList>
            <person name="Brown L."/>
            <person name="Ruiz O.N."/>
            <person name="Gunasekera T."/>
        </authorList>
    </citation>
    <scope>NUCLEOTIDE SEQUENCE [LARGE SCALE GENOMIC DNA]</scope>
    <source>
        <strain evidence="6">BAFB</strain>
    </source>
</reference>
<dbReference type="Gene3D" id="3.40.190.10">
    <property type="entry name" value="Periplasmic binding protein-like II"/>
    <property type="match status" value="2"/>
</dbReference>
<dbReference type="SUPFAM" id="SSF46785">
    <property type="entry name" value="Winged helix' DNA-binding domain"/>
    <property type="match status" value="1"/>
</dbReference>
<dbReference type="InterPro" id="IPR036390">
    <property type="entry name" value="WH_DNA-bd_sf"/>
</dbReference>
<dbReference type="InterPro" id="IPR005119">
    <property type="entry name" value="LysR_subst-bd"/>
</dbReference>
<dbReference type="OrthoDB" id="3181812at2"/>
<comment type="caution">
    <text evidence="6">The sequence shown here is derived from an EMBL/GenBank/DDBJ whole genome shotgun (WGS) entry which is preliminary data.</text>
</comment>
<dbReference type="Pfam" id="PF00126">
    <property type="entry name" value="HTH_1"/>
    <property type="match status" value="1"/>
</dbReference>
<dbReference type="AlphaFoldDB" id="A0A1J4N1Z5"/>
<name>A0A1J4N1Z5_9ACTN</name>
<dbReference type="PANTHER" id="PTHR30346">
    <property type="entry name" value="TRANSCRIPTIONAL DUAL REGULATOR HCAR-RELATED"/>
    <property type="match status" value="1"/>
</dbReference>
<dbReference type="InterPro" id="IPR036388">
    <property type="entry name" value="WH-like_DNA-bd_sf"/>
</dbReference>
<evidence type="ECO:0000313" key="6">
    <source>
        <dbReference type="EMBL" id="OIJ25580.1"/>
    </source>
</evidence>
<dbReference type="InterPro" id="IPR000847">
    <property type="entry name" value="LysR_HTH_N"/>
</dbReference>
<dbReference type="PRINTS" id="PR00039">
    <property type="entry name" value="HTHLYSR"/>
</dbReference>
<keyword evidence="2" id="KW-0805">Transcription regulation</keyword>
<protein>
    <submittedName>
        <fullName evidence="6">LysR family transcriptional regulator</fullName>
    </submittedName>
</protein>
<dbReference type="CDD" id="cd08414">
    <property type="entry name" value="PBP2_LTTR_aromatics_like"/>
    <property type="match status" value="1"/>
</dbReference>
<keyword evidence="4" id="KW-0804">Transcription</keyword>
<feature type="domain" description="HTH lysR-type" evidence="5">
    <location>
        <begin position="1"/>
        <end position="58"/>
    </location>
</feature>
<dbReference type="EMBL" id="JZDQ02000024">
    <property type="protein sequence ID" value="OIJ25580.1"/>
    <property type="molecule type" value="Genomic_DNA"/>
</dbReference>
<accession>A0A1J4N1Z5</accession>
<dbReference type="FunFam" id="1.10.10.10:FF:000001">
    <property type="entry name" value="LysR family transcriptional regulator"/>
    <property type="match status" value="1"/>
</dbReference>
<evidence type="ECO:0000256" key="4">
    <source>
        <dbReference type="ARBA" id="ARBA00023163"/>
    </source>
</evidence>